<dbReference type="RefSeq" id="WP_211950043.1">
    <property type="nucleotide sequence ID" value="NZ_CAJPUY010000023.1"/>
</dbReference>
<feature type="transmembrane region" description="Helical" evidence="4">
    <location>
        <begin position="291"/>
        <end position="314"/>
    </location>
</feature>
<dbReference type="Proteomes" id="UP000672934">
    <property type="component" value="Unassembled WGS sequence"/>
</dbReference>
<evidence type="ECO:0000313" key="5">
    <source>
        <dbReference type="EMBL" id="CAG2154820.1"/>
    </source>
</evidence>
<feature type="transmembrane region" description="Helical" evidence="4">
    <location>
        <begin position="38"/>
        <end position="58"/>
    </location>
</feature>
<evidence type="ECO:0000256" key="1">
    <source>
        <dbReference type="ARBA" id="ARBA00022692"/>
    </source>
</evidence>
<reference evidence="5" key="1">
    <citation type="submission" date="2021-03" db="EMBL/GenBank/DDBJ databases">
        <authorList>
            <person name="Peeters C."/>
        </authorList>
    </citation>
    <scope>NUCLEOTIDE SEQUENCE</scope>
    <source>
        <strain evidence="5">LMG 31506</strain>
    </source>
</reference>
<feature type="transmembrane region" description="Helical" evidence="4">
    <location>
        <begin position="130"/>
        <end position="153"/>
    </location>
</feature>
<feature type="transmembrane region" description="Helical" evidence="4">
    <location>
        <begin position="240"/>
        <end position="258"/>
    </location>
</feature>
<comment type="caution">
    <text evidence="5">The sequence shown here is derived from an EMBL/GenBank/DDBJ whole genome shotgun (WGS) entry which is preliminary data.</text>
</comment>
<keyword evidence="1 4" id="KW-0812">Transmembrane</keyword>
<feature type="transmembrane region" description="Helical" evidence="4">
    <location>
        <begin position="159"/>
        <end position="179"/>
    </location>
</feature>
<dbReference type="GO" id="GO:0022857">
    <property type="term" value="F:transmembrane transporter activity"/>
    <property type="evidence" value="ECO:0007669"/>
    <property type="project" value="InterPro"/>
</dbReference>
<evidence type="ECO:0000256" key="2">
    <source>
        <dbReference type="ARBA" id="ARBA00022989"/>
    </source>
</evidence>
<evidence type="ECO:0000256" key="3">
    <source>
        <dbReference type="ARBA" id="ARBA00023136"/>
    </source>
</evidence>
<dbReference type="Gene3D" id="1.20.1250.20">
    <property type="entry name" value="MFS general substrate transporter like domains"/>
    <property type="match status" value="1"/>
</dbReference>
<feature type="transmembrane region" description="Helical" evidence="4">
    <location>
        <begin position="265"/>
        <end position="285"/>
    </location>
</feature>
<dbReference type="SUPFAM" id="SSF103473">
    <property type="entry name" value="MFS general substrate transporter"/>
    <property type="match status" value="1"/>
</dbReference>
<organism evidence="5 6">
    <name type="scientific">Cupriavidus yeoncheonensis</name>
    <dbReference type="NCBI Taxonomy" id="1462994"/>
    <lineage>
        <taxon>Bacteria</taxon>
        <taxon>Pseudomonadati</taxon>
        <taxon>Pseudomonadota</taxon>
        <taxon>Betaproteobacteria</taxon>
        <taxon>Burkholderiales</taxon>
        <taxon>Burkholderiaceae</taxon>
        <taxon>Cupriavidus</taxon>
    </lineage>
</organism>
<evidence type="ECO:0000313" key="6">
    <source>
        <dbReference type="Proteomes" id="UP000672934"/>
    </source>
</evidence>
<dbReference type="EMBL" id="CAJPUY010000023">
    <property type="protein sequence ID" value="CAG2154820.1"/>
    <property type="molecule type" value="Genomic_DNA"/>
</dbReference>
<name>A0A916N687_9BURK</name>
<dbReference type="AlphaFoldDB" id="A0A916N687"/>
<protein>
    <recommendedName>
        <fullName evidence="7">MFS transporter</fullName>
    </recommendedName>
</protein>
<evidence type="ECO:0008006" key="7">
    <source>
        <dbReference type="Google" id="ProtNLM"/>
    </source>
</evidence>
<accession>A0A916N687</accession>
<feature type="transmembrane region" description="Helical" evidence="4">
    <location>
        <begin position="326"/>
        <end position="346"/>
    </location>
</feature>
<dbReference type="Pfam" id="PF07690">
    <property type="entry name" value="MFS_1"/>
    <property type="match status" value="1"/>
</dbReference>
<feature type="transmembrane region" description="Helical" evidence="4">
    <location>
        <begin position="70"/>
        <end position="91"/>
    </location>
</feature>
<gene>
    <name evidence="5" type="ORF">LMG31506_05189</name>
</gene>
<keyword evidence="2 4" id="KW-1133">Transmembrane helix</keyword>
<feature type="transmembrane region" description="Helical" evidence="4">
    <location>
        <begin position="97"/>
        <end position="118"/>
    </location>
</feature>
<keyword evidence="6" id="KW-1185">Reference proteome</keyword>
<proteinExistence type="predicted"/>
<sequence>MQALALFSVQFMLAVTWTLYVAFLPALAAQAGLPAAKVAWILLMDQAIFVLMDCALGIAADRVADAMRRLGGWVLAATVVSAVAFACLAKSASPPMLLALTACWAATSSALRAPPMVIIARRLRTSAPAFLVGCSLLGVGLASALAPMLTVWMRGLAPALPFLAASLGLVAAVFALQWVERHAGPRPVATPNTGRAGGIVMVWLLLAAVFLLALGFQVHSTVNAAPAYLKFVKQADLVRVMPAFWIGFALGVLLPAWLPRGRFPIQFVLMAATVLGSLVLAGIAMAPSLGWLLAAQCVAGGLWGVVFSAAASAAIDAGHVGREGKLTGLVFALAALAASVRIAMVASGTARLPAVAAWLPWLPAAAWGVAAVLLVLFVIRNLPLLAVSPASGDA</sequence>
<dbReference type="InterPro" id="IPR036259">
    <property type="entry name" value="MFS_trans_sf"/>
</dbReference>
<feature type="transmembrane region" description="Helical" evidence="4">
    <location>
        <begin position="200"/>
        <end position="220"/>
    </location>
</feature>
<evidence type="ECO:0000256" key="4">
    <source>
        <dbReference type="SAM" id="Phobius"/>
    </source>
</evidence>
<keyword evidence="3 4" id="KW-0472">Membrane</keyword>
<dbReference type="InterPro" id="IPR011701">
    <property type="entry name" value="MFS"/>
</dbReference>
<feature type="transmembrane region" description="Helical" evidence="4">
    <location>
        <begin position="358"/>
        <end position="379"/>
    </location>
</feature>